<evidence type="ECO:0000256" key="1">
    <source>
        <dbReference type="ARBA" id="ARBA00022801"/>
    </source>
</evidence>
<gene>
    <name evidence="3" type="ORF">CC85DRAFT_325902</name>
</gene>
<name>A0A0J0XV85_9TREE</name>
<dbReference type="GO" id="GO:0047617">
    <property type="term" value="F:fatty acyl-CoA hydrolase activity"/>
    <property type="evidence" value="ECO:0007669"/>
    <property type="project" value="InterPro"/>
</dbReference>
<dbReference type="InterPro" id="IPR039298">
    <property type="entry name" value="ACOT13"/>
</dbReference>
<dbReference type="SUPFAM" id="SSF54637">
    <property type="entry name" value="Thioesterase/thiol ester dehydrase-isomerase"/>
    <property type="match status" value="1"/>
</dbReference>
<dbReference type="EMBL" id="KQ087183">
    <property type="protein sequence ID" value="KLT44972.1"/>
    <property type="molecule type" value="Genomic_DNA"/>
</dbReference>
<dbReference type="Gene3D" id="3.10.129.10">
    <property type="entry name" value="Hotdog Thioesterase"/>
    <property type="match status" value="1"/>
</dbReference>
<sequence>MPRDEEGYAGSAGEEMAPETLALDATPPKPEGRIVSKRMIPATEADTEHTRKILRRMPFAGDMFAPYVRAIEAEPIPPVNSRGGRDVEGWTAVYEAIVQPNWVNGGGGLHGAAAAWLVDMCTGSSFSRLRTKTWNPGGPSIAIDMSYYNPAPAGTRLRVTTVIDRMGGQLSTARCLMSEWDSGKAICSGMHTTFKNPRRKTPGREFKMVEQAKL</sequence>
<dbReference type="OrthoDB" id="2592105at2759"/>
<protein>
    <submittedName>
        <fullName evidence="3">Uncharacterized protein</fullName>
    </submittedName>
</protein>
<feature type="region of interest" description="Disordered" evidence="2">
    <location>
        <begin position="1"/>
        <end position="33"/>
    </location>
</feature>
<dbReference type="PANTHER" id="PTHR21660:SF1">
    <property type="entry name" value="ACYL-COENZYME A THIOESTERASE 13"/>
    <property type="match status" value="1"/>
</dbReference>
<evidence type="ECO:0000256" key="2">
    <source>
        <dbReference type="SAM" id="MobiDB-lite"/>
    </source>
</evidence>
<organism evidence="3 4">
    <name type="scientific">Cutaneotrichosporon oleaginosum</name>
    <dbReference type="NCBI Taxonomy" id="879819"/>
    <lineage>
        <taxon>Eukaryota</taxon>
        <taxon>Fungi</taxon>
        <taxon>Dikarya</taxon>
        <taxon>Basidiomycota</taxon>
        <taxon>Agaricomycotina</taxon>
        <taxon>Tremellomycetes</taxon>
        <taxon>Trichosporonales</taxon>
        <taxon>Trichosporonaceae</taxon>
        <taxon>Cutaneotrichosporon</taxon>
    </lineage>
</organism>
<dbReference type="Proteomes" id="UP000053611">
    <property type="component" value="Unassembled WGS sequence"/>
</dbReference>
<reference evidence="3 4" key="1">
    <citation type="submission" date="2015-03" db="EMBL/GenBank/DDBJ databases">
        <title>Genomics and transcriptomics of the oil-accumulating basidiomycete yeast T. oleaginosus allow insights into substrate utilization and the diverse evolutionary trajectories of mating systems in fungi.</title>
        <authorList>
            <consortium name="DOE Joint Genome Institute"/>
            <person name="Kourist R."/>
            <person name="Kracht O."/>
            <person name="Bracharz F."/>
            <person name="Lipzen A."/>
            <person name="Nolan M."/>
            <person name="Ohm R."/>
            <person name="Grigoriev I."/>
            <person name="Sun S."/>
            <person name="Heitman J."/>
            <person name="Bruck T."/>
            <person name="Nowrousian M."/>
        </authorList>
    </citation>
    <scope>NUCLEOTIDE SEQUENCE [LARGE SCALE GENOMIC DNA]</scope>
    <source>
        <strain evidence="3 4">IBC0246</strain>
    </source>
</reference>
<dbReference type="STRING" id="879819.A0A0J0XV85"/>
<dbReference type="GeneID" id="28986988"/>
<evidence type="ECO:0000313" key="3">
    <source>
        <dbReference type="EMBL" id="KLT44972.1"/>
    </source>
</evidence>
<keyword evidence="1" id="KW-0378">Hydrolase</keyword>
<accession>A0A0J0XV85</accession>
<proteinExistence type="predicted"/>
<keyword evidence="4" id="KW-1185">Reference proteome</keyword>
<dbReference type="RefSeq" id="XP_018281463.1">
    <property type="nucleotide sequence ID" value="XM_018426385.1"/>
</dbReference>
<evidence type="ECO:0000313" key="4">
    <source>
        <dbReference type="Proteomes" id="UP000053611"/>
    </source>
</evidence>
<dbReference type="InterPro" id="IPR029069">
    <property type="entry name" value="HotDog_dom_sf"/>
</dbReference>
<dbReference type="AlphaFoldDB" id="A0A0J0XV85"/>
<dbReference type="PANTHER" id="PTHR21660">
    <property type="entry name" value="THIOESTERASE SUPERFAMILY MEMBER-RELATED"/>
    <property type="match status" value="1"/>
</dbReference>